<evidence type="ECO:0000313" key="7">
    <source>
        <dbReference type="Proteomes" id="UP000006727"/>
    </source>
</evidence>
<evidence type="ECO:0000256" key="4">
    <source>
        <dbReference type="SAM" id="SignalP"/>
    </source>
</evidence>
<evidence type="ECO:0000256" key="3">
    <source>
        <dbReference type="RuleBase" id="RU003690"/>
    </source>
</evidence>
<sequence>MASSKVTAIWLLVSLFLVDKVVEGRHLVTSVTGSMQNEPRQVRKSNEFPEGFRFGTSSSAYQYEGAVNASGRGPCIWDSASHTPGVIHDNSTGDIATDHYHRYQEDIELMAHLGVGTYRFSIAWTRIFPDGRGPTPNAEGIAFYNRLIDTLLSTGIEPFVTVSHYDLPQTLQDEFGGWRSRHIVPLFTFFAETCFAAFGDRVKYWITINEIHNYAIKYTNIGCRNPSGLCAPGNSSTWVYTAGHHMLLSHAFAVEVYRTKFQTKQGGKIGIVADAQWYEPYSDNPWDIAAVDRMQAFQVRWVLDPIYYGRYPEMLVDRLGDRLPRFSEGEAQLLRGSVDFLGINHYTTHYAVDQTNSTEQLDSGAASVGSRGGVPIGPKAGSIWLNIVPFGIQKVLNYIRIQYNNPIVYITENGVDEDNDPGIPLDVALKDSFRTKYHVDYLSYVNAAIRDGCDVRGYFIWSLLDNFEWDDGLSKRFGLYYVDYDHNQTRYAKDSAKWFKEFLRPSLRPNHAKS</sequence>
<dbReference type="EnsemblPlants" id="Pp3c11_1350V3.1">
    <property type="protein sequence ID" value="Pp3c11_1350V3.1"/>
    <property type="gene ID" value="Pp3c11_1350"/>
</dbReference>
<evidence type="ECO:0000256" key="2">
    <source>
        <dbReference type="ARBA" id="ARBA00022801"/>
    </source>
</evidence>
<comment type="similarity">
    <text evidence="1 3">Belongs to the glycosyl hydrolase 1 family.</text>
</comment>
<dbReference type="EMBL" id="ABEU02000011">
    <property type="protein sequence ID" value="PNR44677.1"/>
    <property type="molecule type" value="Genomic_DNA"/>
</dbReference>
<dbReference type="PANTHER" id="PTHR10353:SF310">
    <property type="entry name" value="BETA-GLUCOSIDASE 42"/>
    <property type="match status" value="1"/>
</dbReference>
<evidence type="ECO:0000313" key="6">
    <source>
        <dbReference type="EnsemblPlants" id="Pp3c11_1350V3.1"/>
    </source>
</evidence>
<dbReference type="Gene3D" id="3.20.20.80">
    <property type="entry name" value="Glycosidases"/>
    <property type="match status" value="1"/>
</dbReference>
<keyword evidence="4" id="KW-0732">Signal</keyword>
<dbReference type="PaxDb" id="3218-PP1S39_162V6.1"/>
<organism evidence="5">
    <name type="scientific">Physcomitrium patens</name>
    <name type="common">Spreading-leaved earth moss</name>
    <name type="synonym">Physcomitrella patens</name>
    <dbReference type="NCBI Taxonomy" id="3218"/>
    <lineage>
        <taxon>Eukaryota</taxon>
        <taxon>Viridiplantae</taxon>
        <taxon>Streptophyta</taxon>
        <taxon>Embryophyta</taxon>
        <taxon>Bryophyta</taxon>
        <taxon>Bryophytina</taxon>
        <taxon>Bryopsida</taxon>
        <taxon>Funariidae</taxon>
        <taxon>Funariales</taxon>
        <taxon>Funariaceae</taxon>
        <taxon>Physcomitrium</taxon>
    </lineage>
</organism>
<dbReference type="InterPro" id="IPR001360">
    <property type="entry name" value="Glyco_hydro_1"/>
</dbReference>
<feature type="chain" id="PRO_5044576354" description="Beta-glucosidase" evidence="4">
    <location>
        <begin position="25"/>
        <end position="514"/>
    </location>
</feature>
<name>A0A2K1JT22_PHYPA</name>
<dbReference type="PROSITE" id="PS00653">
    <property type="entry name" value="GLYCOSYL_HYDROL_F1_2"/>
    <property type="match status" value="1"/>
</dbReference>
<keyword evidence="2" id="KW-0378">Hydrolase</keyword>
<dbReference type="PANTHER" id="PTHR10353">
    <property type="entry name" value="GLYCOSYL HYDROLASE"/>
    <property type="match status" value="1"/>
</dbReference>
<dbReference type="OMA" id="IWDSASH"/>
<dbReference type="AlphaFoldDB" id="A0A2K1JT22"/>
<protein>
    <recommendedName>
        <fullName evidence="8">Beta-glucosidase</fullName>
    </recommendedName>
</protein>
<dbReference type="Gramene" id="Pp3c11_1350V3.2">
    <property type="protein sequence ID" value="Pp3c11_1350V3.2"/>
    <property type="gene ID" value="Pp3c11_1350"/>
</dbReference>
<dbReference type="GO" id="GO:0005975">
    <property type="term" value="P:carbohydrate metabolic process"/>
    <property type="evidence" value="ECO:0007669"/>
    <property type="project" value="InterPro"/>
</dbReference>
<dbReference type="SUPFAM" id="SSF51445">
    <property type="entry name" value="(Trans)glycosidases"/>
    <property type="match status" value="1"/>
</dbReference>
<gene>
    <name evidence="6" type="primary">LOC112288817</name>
    <name evidence="5" type="ORF">PHYPA_014447</name>
</gene>
<evidence type="ECO:0000313" key="5">
    <source>
        <dbReference type="EMBL" id="PNR44677.1"/>
    </source>
</evidence>
<dbReference type="OrthoDB" id="65569at2759"/>
<reference evidence="5 7" key="2">
    <citation type="journal article" date="2018" name="Plant J.">
        <title>The Physcomitrella patens chromosome-scale assembly reveals moss genome structure and evolution.</title>
        <authorList>
            <person name="Lang D."/>
            <person name="Ullrich K.K."/>
            <person name="Murat F."/>
            <person name="Fuchs J."/>
            <person name="Jenkins J."/>
            <person name="Haas F.B."/>
            <person name="Piednoel M."/>
            <person name="Gundlach H."/>
            <person name="Van Bel M."/>
            <person name="Meyberg R."/>
            <person name="Vives C."/>
            <person name="Morata J."/>
            <person name="Symeonidi A."/>
            <person name="Hiss M."/>
            <person name="Muchero W."/>
            <person name="Kamisugi Y."/>
            <person name="Saleh O."/>
            <person name="Blanc G."/>
            <person name="Decker E.L."/>
            <person name="van Gessel N."/>
            <person name="Grimwood J."/>
            <person name="Hayes R.D."/>
            <person name="Graham S.W."/>
            <person name="Gunter L.E."/>
            <person name="McDaniel S.F."/>
            <person name="Hoernstein S.N.W."/>
            <person name="Larsson A."/>
            <person name="Li F.W."/>
            <person name="Perroud P.F."/>
            <person name="Phillips J."/>
            <person name="Ranjan P."/>
            <person name="Rokshar D.S."/>
            <person name="Rothfels C.J."/>
            <person name="Schneider L."/>
            <person name="Shu S."/>
            <person name="Stevenson D.W."/>
            <person name="Thummler F."/>
            <person name="Tillich M."/>
            <person name="Villarreal Aguilar J.C."/>
            <person name="Widiez T."/>
            <person name="Wong G.K."/>
            <person name="Wymore A."/>
            <person name="Zhang Y."/>
            <person name="Zimmer A.D."/>
            <person name="Quatrano R.S."/>
            <person name="Mayer K.F.X."/>
            <person name="Goodstein D."/>
            <person name="Casacuberta J.M."/>
            <person name="Vandepoele K."/>
            <person name="Reski R."/>
            <person name="Cuming A.C."/>
            <person name="Tuskan G.A."/>
            <person name="Maumus F."/>
            <person name="Salse J."/>
            <person name="Schmutz J."/>
            <person name="Rensing S.A."/>
        </authorList>
    </citation>
    <scope>NUCLEOTIDE SEQUENCE [LARGE SCALE GENOMIC DNA]</scope>
    <source>
        <strain evidence="6 7">cv. Gransden 2004</strain>
    </source>
</reference>
<dbReference type="GO" id="GO:0008422">
    <property type="term" value="F:beta-glucosidase activity"/>
    <property type="evidence" value="ECO:0000318"/>
    <property type="project" value="GO_Central"/>
</dbReference>
<proteinExistence type="inferred from homology"/>
<dbReference type="Proteomes" id="UP000006727">
    <property type="component" value="Chromosome 11"/>
</dbReference>
<dbReference type="Pfam" id="PF00232">
    <property type="entry name" value="Glyco_hydro_1"/>
    <property type="match status" value="1"/>
</dbReference>
<evidence type="ECO:0008006" key="8">
    <source>
        <dbReference type="Google" id="ProtNLM"/>
    </source>
</evidence>
<accession>A0A2K1JT22</accession>
<dbReference type="Gramene" id="Pp3c11_1350V3.1">
    <property type="protein sequence ID" value="Pp3c11_1350V3.1"/>
    <property type="gene ID" value="Pp3c11_1350"/>
</dbReference>
<dbReference type="EnsemblPlants" id="Pp3c11_1350V3.2">
    <property type="protein sequence ID" value="Pp3c11_1350V3.2"/>
    <property type="gene ID" value="Pp3c11_1350"/>
</dbReference>
<dbReference type="InterPro" id="IPR033132">
    <property type="entry name" value="GH_1_N_CS"/>
</dbReference>
<reference evidence="6" key="3">
    <citation type="submission" date="2020-12" db="UniProtKB">
        <authorList>
            <consortium name="EnsemblPlants"/>
        </authorList>
    </citation>
    <scope>IDENTIFICATION</scope>
</reference>
<keyword evidence="7" id="KW-1185">Reference proteome</keyword>
<dbReference type="InterPro" id="IPR017853">
    <property type="entry name" value="GH"/>
</dbReference>
<dbReference type="FunFam" id="3.20.20.80:FF:000041">
    <property type="entry name" value="Beta-glucosidase 7"/>
    <property type="match status" value="1"/>
</dbReference>
<dbReference type="PRINTS" id="PR00131">
    <property type="entry name" value="GLHYDRLASE1"/>
</dbReference>
<dbReference type="GeneID" id="112288817"/>
<evidence type="ECO:0000256" key="1">
    <source>
        <dbReference type="ARBA" id="ARBA00010838"/>
    </source>
</evidence>
<reference evidence="5 7" key="1">
    <citation type="journal article" date="2008" name="Science">
        <title>The Physcomitrella genome reveals evolutionary insights into the conquest of land by plants.</title>
        <authorList>
            <person name="Rensing S."/>
            <person name="Lang D."/>
            <person name="Zimmer A."/>
            <person name="Terry A."/>
            <person name="Salamov A."/>
            <person name="Shapiro H."/>
            <person name="Nishiyama T."/>
            <person name="Perroud P.-F."/>
            <person name="Lindquist E."/>
            <person name="Kamisugi Y."/>
            <person name="Tanahashi T."/>
            <person name="Sakakibara K."/>
            <person name="Fujita T."/>
            <person name="Oishi K."/>
            <person name="Shin-I T."/>
            <person name="Kuroki Y."/>
            <person name="Toyoda A."/>
            <person name="Suzuki Y."/>
            <person name="Hashimoto A."/>
            <person name="Yamaguchi K."/>
            <person name="Sugano A."/>
            <person name="Kohara Y."/>
            <person name="Fujiyama A."/>
            <person name="Anterola A."/>
            <person name="Aoki S."/>
            <person name="Ashton N."/>
            <person name="Barbazuk W.B."/>
            <person name="Barker E."/>
            <person name="Bennetzen J."/>
            <person name="Bezanilla M."/>
            <person name="Blankenship R."/>
            <person name="Cho S.H."/>
            <person name="Dutcher S."/>
            <person name="Estelle M."/>
            <person name="Fawcett J.A."/>
            <person name="Gundlach H."/>
            <person name="Hanada K."/>
            <person name="Heyl A."/>
            <person name="Hicks K.A."/>
            <person name="Hugh J."/>
            <person name="Lohr M."/>
            <person name="Mayer K."/>
            <person name="Melkozernov A."/>
            <person name="Murata T."/>
            <person name="Nelson D."/>
            <person name="Pils B."/>
            <person name="Prigge M."/>
            <person name="Reiss B."/>
            <person name="Renner T."/>
            <person name="Rombauts S."/>
            <person name="Rushton P."/>
            <person name="Sanderfoot A."/>
            <person name="Schween G."/>
            <person name="Shiu S.-H."/>
            <person name="Stueber K."/>
            <person name="Theodoulou F.L."/>
            <person name="Tu H."/>
            <person name="Van de Peer Y."/>
            <person name="Verrier P.J."/>
            <person name="Waters E."/>
            <person name="Wood A."/>
            <person name="Yang L."/>
            <person name="Cove D."/>
            <person name="Cuming A."/>
            <person name="Hasebe M."/>
            <person name="Lucas S."/>
            <person name="Mishler D.B."/>
            <person name="Reski R."/>
            <person name="Grigoriev I."/>
            <person name="Quatrano R.S."/>
            <person name="Boore J.L."/>
        </authorList>
    </citation>
    <scope>NUCLEOTIDE SEQUENCE [LARGE SCALE GENOMIC DNA]</scope>
    <source>
        <strain evidence="6 7">cv. Gransden 2004</strain>
    </source>
</reference>
<dbReference type="RefSeq" id="XP_024389202.1">
    <property type="nucleotide sequence ID" value="XM_024533434.2"/>
</dbReference>
<feature type="signal peptide" evidence="4">
    <location>
        <begin position="1"/>
        <end position="24"/>
    </location>
</feature>